<gene>
    <name evidence="1" type="ORF">FHK82_09590</name>
</gene>
<organism evidence="1 2">
    <name type="scientific">Sedimenticola thiotaurini</name>
    <dbReference type="NCBI Taxonomy" id="1543721"/>
    <lineage>
        <taxon>Bacteria</taxon>
        <taxon>Pseudomonadati</taxon>
        <taxon>Pseudomonadota</taxon>
        <taxon>Gammaproteobacteria</taxon>
        <taxon>Chromatiales</taxon>
        <taxon>Sedimenticolaceae</taxon>
        <taxon>Sedimenticola</taxon>
    </lineage>
</organism>
<dbReference type="EMBL" id="VMRY01000040">
    <property type="protein sequence ID" value="TVT54753.1"/>
    <property type="molecule type" value="Genomic_DNA"/>
</dbReference>
<comment type="caution">
    <text evidence="1">The sequence shown here is derived from an EMBL/GenBank/DDBJ whole genome shotgun (WGS) entry which is preliminary data.</text>
</comment>
<accession>A0A558D1B7</accession>
<proteinExistence type="predicted"/>
<evidence type="ECO:0000313" key="1">
    <source>
        <dbReference type="EMBL" id="TVT54753.1"/>
    </source>
</evidence>
<name>A0A558D1B7_9GAMM</name>
<reference evidence="1 2" key="1">
    <citation type="submission" date="2019-07" db="EMBL/GenBank/DDBJ databases">
        <title>The pathways for chlorine oxyanion respiration interact through the shared metabolite chlorate.</title>
        <authorList>
            <person name="Barnum T.P."/>
            <person name="Cheng Y."/>
            <person name="Hill K.A."/>
            <person name="Lucas L.N."/>
            <person name="Carlson H.K."/>
            <person name="Coates J.D."/>
        </authorList>
    </citation>
    <scope>NUCLEOTIDE SEQUENCE [LARGE SCALE GENOMIC DNA]</scope>
    <source>
        <strain evidence="1">BK-3</strain>
    </source>
</reference>
<evidence type="ECO:0000313" key="2">
    <source>
        <dbReference type="Proteomes" id="UP000317355"/>
    </source>
</evidence>
<dbReference type="Proteomes" id="UP000317355">
    <property type="component" value="Unassembled WGS sequence"/>
</dbReference>
<sequence length="199" mass="21845">MLKRLIFAAVVLYGAYMSYTARSIDHDPGVLVDTIPSQKAIGKAIPFAHKGFRVTPLAEFNLVARVLGTEHYRLDRGAELSPVDLALGWGPMSDSAVLEKLSISQSGRFYHWSATTLPIPIQAISSHSANMHMVPADSRIEKKLNSLREGDIVSLDGFLIRADAEGGWHWVSSLTREDSGNGACELVWVKEINVRTSTL</sequence>
<dbReference type="AlphaFoldDB" id="A0A558D1B7"/>
<protein>
    <submittedName>
        <fullName evidence="1">Uncharacterized protein</fullName>
    </submittedName>
</protein>